<evidence type="ECO:0000313" key="2">
    <source>
        <dbReference type="EMBL" id="KAJ7075949.1"/>
    </source>
</evidence>
<comment type="caution">
    <text evidence="2">The sequence shown here is derived from an EMBL/GenBank/DDBJ whole genome shotgun (WGS) entry which is preliminary data.</text>
</comment>
<reference evidence="2" key="1">
    <citation type="submission" date="2023-03" db="EMBL/GenBank/DDBJ databases">
        <title>Massive genome expansion in bonnet fungi (Mycena s.s.) driven by repeated elements and novel gene families across ecological guilds.</title>
        <authorList>
            <consortium name="Lawrence Berkeley National Laboratory"/>
            <person name="Harder C.B."/>
            <person name="Miyauchi S."/>
            <person name="Viragh M."/>
            <person name="Kuo A."/>
            <person name="Thoen E."/>
            <person name="Andreopoulos B."/>
            <person name="Lu D."/>
            <person name="Skrede I."/>
            <person name="Drula E."/>
            <person name="Henrissat B."/>
            <person name="Morin E."/>
            <person name="Kohler A."/>
            <person name="Barry K."/>
            <person name="LaButti K."/>
            <person name="Morin E."/>
            <person name="Salamov A."/>
            <person name="Lipzen A."/>
            <person name="Mereny Z."/>
            <person name="Hegedus B."/>
            <person name="Baldrian P."/>
            <person name="Stursova M."/>
            <person name="Weitz H."/>
            <person name="Taylor A."/>
            <person name="Grigoriev I.V."/>
            <person name="Nagy L.G."/>
            <person name="Martin F."/>
            <person name="Kauserud H."/>
        </authorList>
    </citation>
    <scope>NUCLEOTIDE SEQUENCE</scope>
    <source>
        <strain evidence="2">CBHHK173m</strain>
    </source>
</reference>
<protein>
    <submittedName>
        <fullName evidence="2">Uncharacterized protein</fullName>
    </submittedName>
</protein>
<feature type="signal peptide" evidence="1">
    <location>
        <begin position="1"/>
        <end position="18"/>
    </location>
</feature>
<gene>
    <name evidence="2" type="ORF">B0H15DRAFT_893820</name>
</gene>
<keyword evidence="1" id="KW-0732">Signal</keyword>
<organism evidence="2 3">
    <name type="scientific">Mycena belliarum</name>
    <dbReference type="NCBI Taxonomy" id="1033014"/>
    <lineage>
        <taxon>Eukaryota</taxon>
        <taxon>Fungi</taxon>
        <taxon>Dikarya</taxon>
        <taxon>Basidiomycota</taxon>
        <taxon>Agaricomycotina</taxon>
        <taxon>Agaricomycetes</taxon>
        <taxon>Agaricomycetidae</taxon>
        <taxon>Agaricales</taxon>
        <taxon>Marasmiineae</taxon>
        <taxon>Mycenaceae</taxon>
        <taxon>Mycena</taxon>
    </lineage>
</organism>
<keyword evidence="3" id="KW-1185">Reference proteome</keyword>
<proteinExistence type="predicted"/>
<evidence type="ECO:0000256" key="1">
    <source>
        <dbReference type="SAM" id="SignalP"/>
    </source>
</evidence>
<dbReference type="EMBL" id="JARJCN010000087">
    <property type="protein sequence ID" value="KAJ7075949.1"/>
    <property type="molecule type" value="Genomic_DNA"/>
</dbReference>
<accession>A0AAD6TUC6</accession>
<dbReference type="AlphaFoldDB" id="A0AAD6TUC6"/>
<evidence type="ECO:0000313" key="3">
    <source>
        <dbReference type="Proteomes" id="UP001222325"/>
    </source>
</evidence>
<sequence length="185" mass="19717">MWSFALISVALLFSNVSGAIIAREAASSQVCEGQVTLSEYYIGEDKNVKVQHATCPEQASKVSTLVGRQIQNVCGNTCATSCFTPSGGGPNTGDCHVIADALRYNSQNIGAIFPVGTGTNNTVVMQYASCLSFFVNQETVPIEYCRTDWAALIDWIGPNCASAQNAHGGLCVATNQQWFAQVQHA</sequence>
<feature type="chain" id="PRO_5042162553" evidence="1">
    <location>
        <begin position="19"/>
        <end position="185"/>
    </location>
</feature>
<name>A0AAD6TUC6_9AGAR</name>
<dbReference type="Proteomes" id="UP001222325">
    <property type="component" value="Unassembled WGS sequence"/>
</dbReference>